<feature type="compositionally biased region" description="Low complexity" evidence="1">
    <location>
        <begin position="128"/>
        <end position="139"/>
    </location>
</feature>
<feature type="compositionally biased region" description="Pro residues" evidence="1">
    <location>
        <begin position="257"/>
        <end position="268"/>
    </location>
</feature>
<proteinExistence type="evidence at transcript level"/>
<feature type="region of interest" description="Disordered" evidence="1">
    <location>
        <begin position="48"/>
        <end position="74"/>
    </location>
</feature>
<feature type="region of interest" description="Disordered" evidence="1">
    <location>
        <begin position="101"/>
        <end position="146"/>
    </location>
</feature>
<dbReference type="EMBL" id="KY030967">
    <property type="protein sequence ID" value="ATU82718.1"/>
    <property type="molecule type" value="mRNA"/>
</dbReference>
<feature type="region of interest" description="Disordered" evidence="1">
    <location>
        <begin position="247"/>
        <end position="298"/>
    </location>
</feature>
<evidence type="ECO:0000256" key="1">
    <source>
        <dbReference type="SAM" id="MobiDB-lite"/>
    </source>
</evidence>
<sequence length="298" mass="34615">MKYTAFYTVILGCILAVTYVHCFSDQDLDLQQDGDQLVRITRRIHHEPWSNPRPPTFPRPTPTFPRPPSTGPIRYARSPVEEMRYPRDLSEDIEHDQLTRNARHAQWGPRPAPDRPLTPTFPQPSQFPRPSSFPGQFPRTPTSFPNRRFRRSALTEQDSELNFDEDQHDQLTRNARQAQWGPRPAPDRRLTPTFPQPSQFPRPSSFPGQFPRTPTSFPNRRFRRSALIEQDIELESDGDQLERVARNIHPGPRQRPRPSPTFPRPPSKPGRYARSPSKIYDANMHAPKVVRNFGGRRH</sequence>
<organism evidence="2">
    <name type="scientific">Pristhesancus plagipennis</name>
    <name type="common">Common assassin bug</name>
    <dbReference type="NCBI Taxonomy" id="1955184"/>
    <lineage>
        <taxon>Eukaryota</taxon>
        <taxon>Metazoa</taxon>
        <taxon>Ecdysozoa</taxon>
        <taxon>Arthropoda</taxon>
        <taxon>Hexapoda</taxon>
        <taxon>Insecta</taxon>
        <taxon>Pterygota</taxon>
        <taxon>Neoptera</taxon>
        <taxon>Paraneoptera</taxon>
        <taxon>Hemiptera</taxon>
        <taxon>Heteroptera</taxon>
        <taxon>Panheteroptera</taxon>
        <taxon>Cimicomorpha</taxon>
        <taxon>Reduviidae</taxon>
        <taxon>Harpactorinae</taxon>
        <taxon>Harpactorini</taxon>
        <taxon>Pristhesancus</taxon>
    </lineage>
</organism>
<reference evidence="2" key="1">
    <citation type="submission" date="2016-10" db="EMBL/GenBank/DDBJ databases">
        <title>The assassin bug Pristhesancus plagipennis produces two different types of venom.</title>
        <authorList>
            <person name="Walker A.A."/>
            <person name="Herzig V."/>
            <person name="Jin J."/>
            <person name="Fry B.G."/>
            <person name="King G.F."/>
        </authorList>
    </citation>
    <scope>NUCLEOTIDE SEQUENCE</scope>
</reference>
<accession>A0A2K8JLN7</accession>
<name>A0A2K8JLN7_PRIPG</name>
<dbReference type="AlphaFoldDB" id="A0A2K8JLN7"/>
<feature type="compositionally biased region" description="Pro residues" evidence="1">
    <location>
        <begin position="51"/>
        <end position="70"/>
    </location>
</feature>
<evidence type="ECO:0000313" key="2">
    <source>
        <dbReference type="EMBL" id="ATU82718.1"/>
    </source>
</evidence>
<feature type="compositionally biased region" description="Low complexity" evidence="1">
    <location>
        <begin position="201"/>
        <end position="212"/>
    </location>
</feature>
<feature type="region of interest" description="Disordered" evidence="1">
    <location>
        <begin position="172"/>
        <end position="218"/>
    </location>
</feature>
<protein>
    <submittedName>
        <fullName evidence="2">Venom protein family 9 protein 2</fullName>
    </submittedName>
</protein>
<feature type="compositionally biased region" description="Pro residues" evidence="1">
    <location>
        <begin position="110"/>
        <end position="127"/>
    </location>
</feature>